<dbReference type="Gene3D" id="1.10.238.260">
    <property type="match status" value="1"/>
</dbReference>
<dbReference type="InterPro" id="IPR002034">
    <property type="entry name" value="AIPM/Hcit_synth_CS"/>
</dbReference>
<dbReference type="NCBIfam" id="TIGR02660">
    <property type="entry name" value="nifV_homocitr"/>
    <property type="match status" value="1"/>
</dbReference>
<feature type="domain" description="Pyruvate carboxyltransferase" evidence="9">
    <location>
        <begin position="5"/>
        <end position="255"/>
    </location>
</feature>
<evidence type="ECO:0000256" key="8">
    <source>
        <dbReference type="RuleBase" id="RU367143"/>
    </source>
</evidence>
<keyword evidence="5 7" id="KW-0808">Transferase</keyword>
<evidence type="ECO:0000256" key="3">
    <source>
        <dbReference type="ARBA" id="ARBA00012974"/>
    </source>
</evidence>
<comment type="catalytic activity">
    <reaction evidence="6 8">
        <text>acetyl-CoA + 2-oxoglutarate + H2O = (2R)-homocitrate + CoA + H(+)</text>
        <dbReference type="Rhea" id="RHEA:12929"/>
        <dbReference type="ChEBI" id="CHEBI:15377"/>
        <dbReference type="ChEBI" id="CHEBI:15378"/>
        <dbReference type="ChEBI" id="CHEBI:16810"/>
        <dbReference type="ChEBI" id="CHEBI:57287"/>
        <dbReference type="ChEBI" id="CHEBI:57288"/>
        <dbReference type="ChEBI" id="CHEBI:58884"/>
        <dbReference type="EC" id="2.3.3.14"/>
    </reaction>
</comment>
<dbReference type="InterPro" id="IPR013785">
    <property type="entry name" value="Aldolase_TIM"/>
</dbReference>
<dbReference type="EC" id="2.3.3.14" evidence="3 8"/>
<accession>A0A4V2KTW8</accession>
<gene>
    <name evidence="10" type="primary">nifV</name>
    <name evidence="10" type="ORF">EYW49_07830</name>
</gene>
<dbReference type="CDD" id="cd07939">
    <property type="entry name" value="DRE_TIM_NifV"/>
    <property type="match status" value="1"/>
</dbReference>
<proteinExistence type="inferred from homology"/>
<keyword evidence="10" id="KW-0012">Acyltransferase</keyword>
<organism evidence="10 11">
    <name type="scientific">Siculibacillus lacustris</name>
    <dbReference type="NCBI Taxonomy" id="1549641"/>
    <lineage>
        <taxon>Bacteria</taxon>
        <taxon>Pseudomonadati</taxon>
        <taxon>Pseudomonadota</taxon>
        <taxon>Alphaproteobacteria</taxon>
        <taxon>Hyphomicrobiales</taxon>
        <taxon>Ancalomicrobiaceae</taxon>
        <taxon>Siculibacillus</taxon>
    </lineage>
</organism>
<dbReference type="Pfam" id="PF22617">
    <property type="entry name" value="HCS_D2"/>
    <property type="match status" value="1"/>
</dbReference>
<dbReference type="SUPFAM" id="SSF51569">
    <property type="entry name" value="Aldolase"/>
    <property type="match status" value="1"/>
</dbReference>
<evidence type="ECO:0000313" key="10">
    <source>
        <dbReference type="EMBL" id="TBW39030.1"/>
    </source>
</evidence>
<dbReference type="Pfam" id="PF00682">
    <property type="entry name" value="HMGL-like"/>
    <property type="match status" value="1"/>
</dbReference>
<evidence type="ECO:0000313" key="11">
    <source>
        <dbReference type="Proteomes" id="UP000292781"/>
    </source>
</evidence>
<dbReference type="PANTHER" id="PTHR42880:SF1">
    <property type="entry name" value="ISOPROPYLMALATE_HOMOCITRATE_CITRAMALATE SYNTHASE FAMILY PROTEIN"/>
    <property type="match status" value="1"/>
</dbReference>
<dbReference type="InterPro" id="IPR013477">
    <property type="entry name" value="NifV/FrbC"/>
</dbReference>
<reference evidence="10 11" key="1">
    <citation type="submission" date="2019-02" db="EMBL/GenBank/DDBJ databases">
        <title>Siculibacillus lacustris gen. nov., sp. nov., a new rosette-forming bacterium isolated from a freshwater crater lake (Lake St. Ana, Romania).</title>
        <authorList>
            <person name="Felfoldi T."/>
            <person name="Marton Z."/>
            <person name="Szabo A."/>
            <person name="Mentes A."/>
            <person name="Boka K."/>
            <person name="Marialigeti K."/>
            <person name="Mathe I."/>
            <person name="Koncz M."/>
            <person name="Schumann P."/>
            <person name="Toth E."/>
        </authorList>
    </citation>
    <scope>NUCLEOTIDE SEQUENCE [LARGE SCALE GENOMIC DNA]</scope>
    <source>
        <strain evidence="10 11">SA-279</strain>
    </source>
</reference>
<comment type="caution">
    <text evidence="10">The sequence shown here is derived from an EMBL/GenBank/DDBJ whole genome shotgun (WGS) entry which is preliminary data.</text>
</comment>
<keyword evidence="11" id="KW-1185">Reference proteome</keyword>
<dbReference type="PANTHER" id="PTHR42880">
    <property type="entry name" value="HOMOCITRATE SYNTHASE"/>
    <property type="match status" value="1"/>
</dbReference>
<dbReference type="GO" id="GO:0004410">
    <property type="term" value="F:homocitrate synthase activity"/>
    <property type="evidence" value="ECO:0007669"/>
    <property type="project" value="UniProtKB-UniRule"/>
</dbReference>
<evidence type="ECO:0000256" key="1">
    <source>
        <dbReference type="ARBA" id="ARBA00003050"/>
    </source>
</evidence>
<dbReference type="GO" id="GO:0019752">
    <property type="term" value="P:carboxylic acid metabolic process"/>
    <property type="evidence" value="ECO:0007669"/>
    <property type="project" value="UniProtKB-UniRule"/>
</dbReference>
<dbReference type="OrthoDB" id="9803573at2"/>
<keyword evidence="8" id="KW-0535">Nitrogen fixation</keyword>
<dbReference type="PROSITE" id="PS00815">
    <property type="entry name" value="AIPM_HOMOCIT_SYNTH_1"/>
    <property type="match status" value="1"/>
</dbReference>
<evidence type="ECO:0000256" key="6">
    <source>
        <dbReference type="ARBA" id="ARBA00048019"/>
    </source>
</evidence>
<comment type="similarity">
    <text evidence="2 7">Belongs to the alpha-IPM synthase/homocitrate synthase family.</text>
</comment>
<dbReference type="InterPro" id="IPR054691">
    <property type="entry name" value="LeuA/HCS_post-cat"/>
</dbReference>
<dbReference type="Proteomes" id="UP000292781">
    <property type="component" value="Unassembled WGS sequence"/>
</dbReference>
<protein>
    <recommendedName>
        <fullName evidence="4 8">Homocitrate synthase</fullName>
        <ecNumber evidence="3 8">2.3.3.14</ecNumber>
    </recommendedName>
</protein>
<dbReference type="RefSeq" id="WP_131307931.1">
    <property type="nucleotide sequence ID" value="NZ_SJFN01000009.1"/>
</dbReference>
<comment type="function">
    <text evidence="1 8">This protein is a Fe-Mo-cofactor biosynthetic component.</text>
</comment>
<dbReference type="Gene3D" id="3.20.20.70">
    <property type="entry name" value="Aldolase class I"/>
    <property type="match status" value="1"/>
</dbReference>
<evidence type="ECO:0000256" key="4">
    <source>
        <dbReference type="ARBA" id="ARBA00020735"/>
    </source>
</evidence>
<dbReference type="GO" id="GO:0009399">
    <property type="term" value="P:nitrogen fixation"/>
    <property type="evidence" value="ECO:0007669"/>
    <property type="project" value="UniProtKB-UniRule"/>
</dbReference>
<dbReference type="PROSITE" id="PS00816">
    <property type="entry name" value="AIPM_HOMOCIT_SYNTH_2"/>
    <property type="match status" value="1"/>
</dbReference>
<dbReference type="EMBL" id="SJFN01000009">
    <property type="protein sequence ID" value="TBW39030.1"/>
    <property type="molecule type" value="Genomic_DNA"/>
</dbReference>
<evidence type="ECO:0000256" key="2">
    <source>
        <dbReference type="ARBA" id="ARBA00006154"/>
    </source>
</evidence>
<evidence type="ECO:0000256" key="5">
    <source>
        <dbReference type="ARBA" id="ARBA00022679"/>
    </source>
</evidence>
<evidence type="ECO:0000256" key="7">
    <source>
        <dbReference type="RuleBase" id="RU003523"/>
    </source>
</evidence>
<evidence type="ECO:0000259" key="9">
    <source>
        <dbReference type="PROSITE" id="PS50991"/>
    </source>
</evidence>
<dbReference type="InterPro" id="IPR000891">
    <property type="entry name" value="PYR_CT"/>
</dbReference>
<name>A0A4V2KTW8_9HYPH</name>
<sequence length="386" mass="40809">MAHRVFLNDTTLRDGEQAPGVAFSTDEKVEIAEALARAGVPEIEAGTPVMGVDEVEAIRAIVAADLPLRVMAWCRMTDADLAAARAAGVAAVNLSIPASDIQLKAKLGIDRATALARIERLVPKALDAGMAVAIGCEDASRADLGHLARVIEAVERLGAFRVRLADTVGILDPFATHDLVVRLVASTDLPLEIHTHDDLGLATANALAAVRAGARHVSVTVGGIGERAGNAALEEMVLALDRLGYRSRIDPTQLCDLAAVVATASGRPIPPQKAVIGGAVFTHESGLHVAGLLTDRDTYQGLDPRDLGRDHDFAIGKHSGRAAIAHALASRGVDLDDRVYAELIDRVKGWAVGHKRTMPIDVLAHFHDRLVEEAAPRSLARRFAAP</sequence>
<dbReference type="PROSITE" id="PS50991">
    <property type="entry name" value="PYR_CT"/>
    <property type="match status" value="1"/>
</dbReference>
<dbReference type="AlphaFoldDB" id="A0A4V2KTW8"/>